<feature type="transmembrane region" description="Helical" evidence="7">
    <location>
        <begin position="531"/>
        <end position="551"/>
    </location>
</feature>
<dbReference type="InterPro" id="IPR036721">
    <property type="entry name" value="RCK_C_sf"/>
</dbReference>
<comment type="subcellular location">
    <subcellularLocation>
        <location evidence="1">Membrane</location>
        <topology evidence="1">Multi-pass membrane protein</topology>
    </subcellularLocation>
</comment>
<dbReference type="EMBL" id="BDQX01000339">
    <property type="protein sequence ID" value="GBG10627.1"/>
    <property type="molecule type" value="Genomic_DNA"/>
</dbReference>
<feature type="transmembrane region" description="Helical" evidence="7">
    <location>
        <begin position="598"/>
        <end position="618"/>
    </location>
</feature>
<dbReference type="GO" id="GO:0006813">
    <property type="term" value="P:potassium ion transport"/>
    <property type="evidence" value="ECO:0007669"/>
    <property type="project" value="InterPro"/>
</dbReference>
<proteinExistence type="predicted"/>
<organism evidence="9 10">
    <name type="scientific">Paenibacillus agaridevorans</name>
    <dbReference type="NCBI Taxonomy" id="171404"/>
    <lineage>
        <taxon>Bacteria</taxon>
        <taxon>Bacillati</taxon>
        <taxon>Bacillota</taxon>
        <taxon>Bacilli</taxon>
        <taxon>Bacillales</taxon>
        <taxon>Paenibacillaceae</taxon>
        <taxon>Paenibacillus</taxon>
    </lineage>
</organism>
<gene>
    <name evidence="9" type="ORF">PAT3040_05378</name>
</gene>
<keyword evidence="2" id="KW-0813">Transport</keyword>
<evidence type="ECO:0000256" key="7">
    <source>
        <dbReference type="SAM" id="Phobius"/>
    </source>
</evidence>
<feature type="transmembrane region" description="Helical" evidence="7">
    <location>
        <begin position="56"/>
        <end position="75"/>
    </location>
</feature>
<dbReference type="SUPFAM" id="SSF116726">
    <property type="entry name" value="TrkA C-terminal domain-like"/>
    <property type="match status" value="2"/>
</dbReference>
<feature type="transmembrane region" description="Helical" evidence="7">
    <location>
        <begin position="558"/>
        <end position="578"/>
    </location>
</feature>
<evidence type="ECO:0000313" key="10">
    <source>
        <dbReference type="Proteomes" id="UP000245202"/>
    </source>
</evidence>
<accession>A0A2R5EVP4</accession>
<keyword evidence="4" id="KW-0677">Repeat</keyword>
<dbReference type="Gene3D" id="3.30.70.1450">
    <property type="entry name" value="Regulator of K+ conductance, C-terminal domain"/>
    <property type="match status" value="2"/>
</dbReference>
<dbReference type="GO" id="GO:0005886">
    <property type="term" value="C:plasma membrane"/>
    <property type="evidence" value="ECO:0007669"/>
    <property type="project" value="TreeGrafter"/>
</dbReference>
<feature type="domain" description="RCK C-terminal" evidence="8">
    <location>
        <begin position="324"/>
        <end position="408"/>
    </location>
</feature>
<feature type="transmembrane region" description="Helical" evidence="7">
    <location>
        <begin position="95"/>
        <end position="124"/>
    </location>
</feature>
<evidence type="ECO:0000256" key="3">
    <source>
        <dbReference type="ARBA" id="ARBA00022692"/>
    </source>
</evidence>
<dbReference type="FunFam" id="3.30.70.1450:FF:000009">
    <property type="entry name" value="SLC13 family permease"/>
    <property type="match status" value="1"/>
</dbReference>
<evidence type="ECO:0000259" key="8">
    <source>
        <dbReference type="PROSITE" id="PS51202"/>
    </source>
</evidence>
<protein>
    <submittedName>
        <fullName evidence="9">SLC13 family permease</fullName>
    </submittedName>
</protein>
<feature type="transmembrane region" description="Helical" evidence="7">
    <location>
        <begin position="429"/>
        <end position="462"/>
    </location>
</feature>
<feature type="transmembrane region" description="Helical" evidence="7">
    <location>
        <begin position="29"/>
        <end position="49"/>
    </location>
</feature>
<feature type="transmembrane region" description="Helical" evidence="7">
    <location>
        <begin position="505"/>
        <end position="525"/>
    </location>
</feature>
<dbReference type="PROSITE" id="PS51202">
    <property type="entry name" value="RCK_C"/>
    <property type="match status" value="2"/>
</dbReference>
<evidence type="ECO:0000313" key="9">
    <source>
        <dbReference type="EMBL" id="GBG10627.1"/>
    </source>
</evidence>
<dbReference type="RefSeq" id="WP_108995093.1">
    <property type="nucleotide sequence ID" value="NZ_BDQX01000339.1"/>
</dbReference>
<evidence type="ECO:0000256" key="1">
    <source>
        <dbReference type="ARBA" id="ARBA00004141"/>
    </source>
</evidence>
<dbReference type="PANTHER" id="PTHR43652:SF1">
    <property type="entry name" value="RESPONSE REGULATOR"/>
    <property type="match status" value="1"/>
</dbReference>
<dbReference type="AlphaFoldDB" id="A0A2R5EVP4"/>
<dbReference type="Pfam" id="PF03600">
    <property type="entry name" value="CitMHS"/>
    <property type="match status" value="1"/>
</dbReference>
<dbReference type="CDD" id="cd01115">
    <property type="entry name" value="SLC13_permease"/>
    <property type="match status" value="1"/>
</dbReference>
<evidence type="ECO:0000256" key="5">
    <source>
        <dbReference type="ARBA" id="ARBA00022989"/>
    </source>
</evidence>
<dbReference type="InterPro" id="IPR006037">
    <property type="entry name" value="RCK_C"/>
</dbReference>
<comment type="caution">
    <text evidence="9">The sequence shown here is derived from an EMBL/GenBank/DDBJ whole genome shotgun (WGS) entry which is preliminary data.</text>
</comment>
<evidence type="ECO:0000256" key="2">
    <source>
        <dbReference type="ARBA" id="ARBA00022448"/>
    </source>
</evidence>
<dbReference type="GO" id="GO:0008324">
    <property type="term" value="F:monoatomic cation transmembrane transporter activity"/>
    <property type="evidence" value="ECO:0007669"/>
    <property type="project" value="InterPro"/>
</dbReference>
<feature type="transmembrane region" description="Helical" evidence="7">
    <location>
        <begin position="474"/>
        <end position="493"/>
    </location>
</feature>
<keyword evidence="3 7" id="KW-0812">Transmembrane</keyword>
<reference evidence="9 10" key="1">
    <citation type="submission" date="2017-08" db="EMBL/GenBank/DDBJ databases">
        <title>Substantial Increase in Enzyme Production by Combined Drug-Resistance Mutations in Paenibacillus agaridevorans.</title>
        <authorList>
            <person name="Tanaka Y."/>
            <person name="Funane K."/>
            <person name="Hosaka T."/>
            <person name="Shiwa Y."/>
            <person name="Fujita N."/>
            <person name="Miyazaki T."/>
            <person name="Yoshikawa H."/>
            <person name="Murakami K."/>
            <person name="Kasahara K."/>
            <person name="Inaoka T."/>
            <person name="Hiraga Y."/>
            <person name="Ochi K."/>
        </authorList>
    </citation>
    <scope>NUCLEOTIDE SEQUENCE [LARGE SCALE GENOMIC DNA]</scope>
    <source>
        <strain evidence="9 10">T-3040</strain>
    </source>
</reference>
<dbReference type="Proteomes" id="UP000245202">
    <property type="component" value="Unassembled WGS sequence"/>
</dbReference>
<evidence type="ECO:0000256" key="6">
    <source>
        <dbReference type="ARBA" id="ARBA00023136"/>
    </source>
</evidence>
<feature type="domain" description="RCK C-terminal" evidence="8">
    <location>
        <begin position="214"/>
        <end position="310"/>
    </location>
</feature>
<dbReference type="PANTHER" id="PTHR43652">
    <property type="entry name" value="BASIC AMINO ACID ANTIPORTER YFCC-RELATED"/>
    <property type="match status" value="1"/>
</dbReference>
<evidence type="ECO:0000256" key="4">
    <source>
        <dbReference type="ARBA" id="ARBA00022737"/>
    </source>
</evidence>
<dbReference type="InterPro" id="IPR051679">
    <property type="entry name" value="DASS-Related_Transporters"/>
</dbReference>
<dbReference type="Pfam" id="PF02080">
    <property type="entry name" value="TrkA_C"/>
    <property type="match status" value="2"/>
</dbReference>
<keyword evidence="5 7" id="KW-1133">Transmembrane helix</keyword>
<keyword evidence="6 7" id="KW-0472">Membrane</keyword>
<feature type="transmembrane region" description="Helical" evidence="7">
    <location>
        <begin position="175"/>
        <end position="196"/>
    </location>
</feature>
<sequence>MNGPMILTLSVLAVASVLFISGKVRSDLVAIGALIVLMLFNILTPAEALSGFANSVVIMMIGLFIVGGGIFQTGLANMVSRKMLKLAGTNETRMLVMIMVVTAAIGAFVSNTGTIAVMMPIVVSLAMSAKTNPGRLLMPLAFASSMGGMLTLIGTPPNMVIQEVLSGSGYNGISFFTYTPIGLVCIAVGIVSMLFLRRFLPQNEKDEGDRRTGRSLKDLAKKYQLTQNLYRVQVSPHSPIRFKTLQELNISARHALNVIEIRRKISAKNQFFKTINQEVAGSHTIIQEEDIMYVYGAFERVEEFAREFDLTMLDHQVSENKRASGTELFATEDVGIAEVMLTPTSGLINRLVKQSGFREKYRLNILGIQRQDQYLLHNLKEEKMRFGDALLVQGTWKDIARLANESDVVVVGQPIEESRKVTMDNKAPIAAGIMLLMVVLLVSDFIPAVASIMIAAVLMIVFGCVRSMEEGYKTINWESVVLIGGMIPMSIAIEKTGAAALLSEGMVGALGGYGPMVLLAGVYFTTSLLTLFISNTACAVLFAPIALSAALQLDANPYPFLFAVSIGASMCFASPFSTPPNALVMSAGRYRFSHYLKVGLPLQVIMGIVMVAVLPLFFPL</sequence>
<name>A0A2R5EVP4_9BACL</name>
<keyword evidence="10" id="KW-1185">Reference proteome</keyword>
<feature type="transmembrane region" description="Helical" evidence="7">
    <location>
        <begin position="136"/>
        <end position="155"/>
    </location>
</feature>
<dbReference type="InterPro" id="IPR004680">
    <property type="entry name" value="Cit_transptr-like_dom"/>
</dbReference>